<dbReference type="RefSeq" id="WP_074519519.1">
    <property type="nucleotide sequence ID" value="NZ_FNAK01000008.1"/>
</dbReference>
<sequence length="290" mass="31318">MASPLAQKLAKALGSPVTGSKPMRGGDIADVSCLTLGDGRKVVAKRPRADQGDTTKIEAMMLKHLRAASDLPVPEVLFQEAGILVISHIEHQGITNARAAAEDVAKHVAALHRVTSGDKKPYGFKADTVIGPLPQKNVPSADWISFFRDQRLLAMARSCLNTSRIDAGFMTRVEALAAKLPDLIPRDPGASLLHGDLWAGNMLIDGDHAAGFIDPAISYGHREMDLAFIQLMGGLDPAFFDAYHAHFAIDAGFHEDRCALYQLWPLLVHVRLFGGGYVHQVGSVLDRFGV</sequence>
<dbReference type="Gene3D" id="3.30.200.20">
    <property type="entry name" value="Phosphorylase Kinase, domain 1"/>
    <property type="match status" value="1"/>
</dbReference>
<accession>A0A1G7E1W2</accession>
<dbReference type="PIRSF" id="PIRSF006221">
    <property type="entry name" value="Ketosamine-3-kinase"/>
    <property type="match status" value="1"/>
</dbReference>
<dbReference type="STRING" id="637679.GCA_001550055_00019"/>
<comment type="similarity">
    <text evidence="1 2">Belongs to the fructosamine kinase family.</text>
</comment>
<keyword evidence="4" id="KW-1185">Reference proteome</keyword>
<reference evidence="3 4" key="1">
    <citation type="submission" date="2016-10" db="EMBL/GenBank/DDBJ databases">
        <authorList>
            <person name="de Groot N.N."/>
        </authorList>
    </citation>
    <scope>NUCLEOTIDE SEQUENCE [LARGE SCALE GENOMIC DNA]</scope>
    <source>
        <strain evidence="3 4">CGMCC 1.9109</strain>
    </source>
</reference>
<proteinExistence type="inferred from homology"/>
<dbReference type="PANTHER" id="PTHR12149">
    <property type="entry name" value="FRUCTOSAMINE 3 KINASE-RELATED PROTEIN"/>
    <property type="match status" value="1"/>
</dbReference>
<protein>
    <submittedName>
        <fullName evidence="3">Fructosamine-3-kinase</fullName>
    </submittedName>
</protein>
<dbReference type="InterPro" id="IPR011009">
    <property type="entry name" value="Kinase-like_dom_sf"/>
</dbReference>
<dbReference type="Gene3D" id="3.90.1200.10">
    <property type="match status" value="1"/>
</dbReference>
<evidence type="ECO:0000256" key="1">
    <source>
        <dbReference type="ARBA" id="ARBA00009460"/>
    </source>
</evidence>
<dbReference type="AlphaFoldDB" id="A0A1G7E1W2"/>
<dbReference type="OrthoDB" id="5291879at2"/>
<dbReference type="Proteomes" id="UP000183685">
    <property type="component" value="Unassembled WGS sequence"/>
</dbReference>
<keyword evidence="2 3" id="KW-0418">Kinase</keyword>
<dbReference type="Pfam" id="PF03881">
    <property type="entry name" value="Fructosamin_kin"/>
    <property type="match status" value="1"/>
</dbReference>
<organism evidence="3 4">
    <name type="scientific">Kordiimonas lacus</name>
    <dbReference type="NCBI Taxonomy" id="637679"/>
    <lineage>
        <taxon>Bacteria</taxon>
        <taxon>Pseudomonadati</taxon>
        <taxon>Pseudomonadota</taxon>
        <taxon>Alphaproteobacteria</taxon>
        <taxon>Kordiimonadales</taxon>
        <taxon>Kordiimonadaceae</taxon>
        <taxon>Kordiimonas</taxon>
    </lineage>
</organism>
<name>A0A1G7E1W2_9PROT</name>
<dbReference type="SUPFAM" id="SSF56112">
    <property type="entry name" value="Protein kinase-like (PK-like)"/>
    <property type="match status" value="1"/>
</dbReference>
<dbReference type="InterPro" id="IPR016477">
    <property type="entry name" value="Fructo-/Ketosamine-3-kinase"/>
</dbReference>
<evidence type="ECO:0000313" key="3">
    <source>
        <dbReference type="EMBL" id="SDE57500.1"/>
    </source>
</evidence>
<gene>
    <name evidence="3" type="ORF">SAMN04488071_3240</name>
</gene>
<dbReference type="GO" id="GO:0016301">
    <property type="term" value="F:kinase activity"/>
    <property type="evidence" value="ECO:0007669"/>
    <property type="project" value="UniProtKB-UniRule"/>
</dbReference>
<evidence type="ECO:0000256" key="2">
    <source>
        <dbReference type="PIRNR" id="PIRNR006221"/>
    </source>
</evidence>
<evidence type="ECO:0000313" key="4">
    <source>
        <dbReference type="Proteomes" id="UP000183685"/>
    </source>
</evidence>
<keyword evidence="2" id="KW-0808">Transferase</keyword>
<dbReference type="EMBL" id="FNAK01000008">
    <property type="protein sequence ID" value="SDE57500.1"/>
    <property type="molecule type" value="Genomic_DNA"/>
</dbReference>
<dbReference type="PANTHER" id="PTHR12149:SF8">
    <property type="entry name" value="PROTEIN-RIBULOSAMINE 3-KINASE"/>
    <property type="match status" value="1"/>
</dbReference>